<feature type="compositionally biased region" description="Polar residues" evidence="1">
    <location>
        <begin position="1"/>
        <end position="28"/>
    </location>
</feature>
<feature type="compositionally biased region" description="Basic and acidic residues" evidence="1">
    <location>
        <begin position="45"/>
        <end position="57"/>
    </location>
</feature>
<gene>
    <name evidence="3" type="ORF">A3B50_01485</name>
</gene>
<feature type="domain" description="DUF5660" evidence="2">
    <location>
        <begin position="81"/>
        <end position="190"/>
    </location>
</feature>
<name>A0A1F7J5N9_9BACT</name>
<evidence type="ECO:0000313" key="4">
    <source>
        <dbReference type="Proteomes" id="UP000178558"/>
    </source>
</evidence>
<evidence type="ECO:0000313" key="3">
    <source>
        <dbReference type="EMBL" id="OGK50930.1"/>
    </source>
</evidence>
<evidence type="ECO:0000259" key="2">
    <source>
        <dbReference type="Pfam" id="PF18904"/>
    </source>
</evidence>
<protein>
    <recommendedName>
        <fullName evidence="2">DUF5660 domain-containing protein</fullName>
    </recommendedName>
</protein>
<accession>A0A1F7J5N9</accession>
<organism evidence="3 4">
    <name type="scientific">Candidatus Roizmanbacteria bacterium RIFCSPLOWO2_01_FULL_40_42</name>
    <dbReference type="NCBI Taxonomy" id="1802066"/>
    <lineage>
        <taxon>Bacteria</taxon>
        <taxon>Candidatus Roizmaniibacteriota</taxon>
    </lineage>
</organism>
<reference evidence="3 4" key="1">
    <citation type="journal article" date="2016" name="Nat. Commun.">
        <title>Thousands of microbial genomes shed light on interconnected biogeochemical processes in an aquifer system.</title>
        <authorList>
            <person name="Anantharaman K."/>
            <person name="Brown C.T."/>
            <person name="Hug L.A."/>
            <person name="Sharon I."/>
            <person name="Castelle C.J."/>
            <person name="Probst A.J."/>
            <person name="Thomas B.C."/>
            <person name="Singh A."/>
            <person name="Wilkins M.J."/>
            <person name="Karaoz U."/>
            <person name="Brodie E.L."/>
            <person name="Williams K.H."/>
            <person name="Hubbard S.S."/>
            <person name="Banfield J.F."/>
        </authorList>
    </citation>
    <scope>NUCLEOTIDE SEQUENCE [LARGE SCALE GENOMIC DNA]</scope>
</reference>
<feature type="region of interest" description="Disordered" evidence="1">
    <location>
        <begin position="1"/>
        <end position="62"/>
    </location>
</feature>
<dbReference type="EMBL" id="MGAQ01000010">
    <property type="protein sequence ID" value="OGK50930.1"/>
    <property type="molecule type" value="Genomic_DNA"/>
</dbReference>
<dbReference type="AlphaFoldDB" id="A0A1F7J5N9"/>
<comment type="caution">
    <text evidence="3">The sequence shown here is derived from an EMBL/GenBank/DDBJ whole genome shotgun (WGS) entry which is preliminary data.</text>
</comment>
<sequence length="191" mass="21953">MSQKNTSQKSKQTIQKNPYETLKNTSSGGIFDRMMGSYKDDEMDAREQYLEEREKKSPRGSQKEGFSLFRYNEYHEGKIVKEEIAQLTSQLKKEVEDLKKAGAGLMHEADDIDKTLLNPLPEKAGIYHVRFLEVLIKLVRTIRLKIGESKTWLEAMVSRKKKRGSAFVVRSKSKGTQYSLSQELQSARSVQ</sequence>
<dbReference type="Pfam" id="PF18904">
    <property type="entry name" value="DUF5660"/>
    <property type="match status" value="1"/>
</dbReference>
<dbReference type="Proteomes" id="UP000178558">
    <property type="component" value="Unassembled WGS sequence"/>
</dbReference>
<proteinExistence type="predicted"/>
<dbReference type="InterPro" id="IPR043719">
    <property type="entry name" value="DUF5660"/>
</dbReference>
<evidence type="ECO:0000256" key="1">
    <source>
        <dbReference type="SAM" id="MobiDB-lite"/>
    </source>
</evidence>